<dbReference type="Proteomes" id="UP000005496">
    <property type="component" value="Unassembled WGS sequence"/>
</dbReference>
<evidence type="ECO:0000313" key="3">
    <source>
        <dbReference type="Proteomes" id="UP000005496"/>
    </source>
</evidence>
<sequence>MGVKISSRPRKMTAGAVEKSSHAERGNDKGGEFTKTRRQRSEVSKNKKRGLCPKS</sequence>
<feature type="region of interest" description="Disordered" evidence="1">
    <location>
        <begin position="1"/>
        <end position="55"/>
    </location>
</feature>
<feature type="compositionally biased region" description="Basic residues" evidence="1">
    <location>
        <begin position="46"/>
        <end position="55"/>
    </location>
</feature>
<reference evidence="2" key="1">
    <citation type="submission" date="2010-05" db="EMBL/GenBank/DDBJ databases">
        <title>The draft genome of Desulfonatronospira thiodismutans ASO3-1.</title>
        <authorList>
            <consortium name="US DOE Joint Genome Institute (JGI-PGF)"/>
            <person name="Lucas S."/>
            <person name="Copeland A."/>
            <person name="Lapidus A."/>
            <person name="Cheng J.-F."/>
            <person name="Bruce D."/>
            <person name="Goodwin L."/>
            <person name="Pitluck S."/>
            <person name="Chertkov O."/>
            <person name="Brettin T."/>
            <person name="Detter J.C."/>
            <person name="Han C."/>
            <person name="Land M.L."/>
            <person name="Hauser L."/>
            <person name="Kyrpides N."/>
            <person name="Mikhailova N."/>
            <person name="Muyzer G."/>
            <person name="Woyke T."/>
        </authorList>
    </citation>
    <scope>NUCLEOTIDE SEQUENCE [LARGE SCALE GENOMIC DNA]</scope>
    <source>
        <strain evidence="2">ASO3-1</strain>
    </source>
</reference>
<organism evidence="2 3">
    <name type="scientific">Desulfonatronospira thiodismutans ASO3-1</name>
    <dbReference type="NCBI Taxonomy" id="555779"/>
    <lineage>
        <taxon>Bacteria</taxon>
        <taxon>Pseudomonadati</taxon>
        <taxon>Thermodesulfobacteriota</taxon>
        <taxon>Desulfovibrionia</taxon>
        <taxon>Desulfovibrionales</taxon>
        <taxon>Desulfonatronovibrionaceae</taxon>
        <taxon>Desulfonatronospira</taxon>
    </lineage>
</organism>
<proteinExistence type="predicted"/>
<feature type="compositionally biased region" description="Basic and acidic residues" evidence="1">
    <location>
        <begin position="19"/>
        <end position="45"/>
    </location>
</feature>
<gene>
    <name evidence="2" type="ORF">Dthio_PD0099</name>
</gene>
<protein>
    <submittedName>
        <fullName evidence="2">Uncharacterized protein</fullName>
    </submittedName>
</protein>
<dbReference type="EMBL" id="ACJN02000005">
    <property type="protein sequence ID" value="EFI32801.1"/>
    <property type="molecule type" value="Genomic_DNA"/>
</dbReference>
<accession>D6SV45</accession>
<evidence type="ECO:0000313" key="2">
    <source>
        <dbReference type="EMBL" id="EFI32801.1"/>
    </source>
</evidence>
<name>D6SV45_9BACT</name>
<keyword evidence="3" id="KW-1185">Reference proteome</keyword>
<dbReference type="AlphaFoldDB" id="D6SV45"/>
<evidence type="ECO:0000256" key="1">
    <source>
        <dbReference type="SAM" id="MobiDB-lite"/>
    </source>
</evidence>
<comment type="caution">
    <text evidence="2">The sequence shown here is derived from an EMBL/GenBank/DDBJ whole genome shotgun (WGS) entry which is preliminary data.</text>
</comment>